<organism evidence="1 2">
    <name type="scientific">Araneus ventricosus</name>
    <name type="common">Orbweaver spider</name>
    <name type="synonym">Epeira ventricosa</name>
    <dbReference type="NCBI Taxonomy" id="182803"/>
    <lineage>
        <taxon>Eukaryota</taxon>
        <taxon>Metazoa</taxon>
        <taxon>Ecdysozoa</taxon>
        <taxon>Arthropoda</taxon>
        <taxon>Chelicerata</taxon>
        <taxon>Arachnida</taxon>
        <taxon>Araneae</taxon>
        <taxon>Araneomorphae</taxon>
        <taxon>Entelegynae</taxon>
        <taxon>Araneoidea</taxon>
        <taxon>Araneidae</taxon>
        <taxon>Araneus</taxon>
    </lineage>
</organism>
<protein>
    <submittedName>
        <fullName evidence="1">Uncharacterized protein</fullName>
    </submittedName>
</protein>
<evidence type="ECO:0000313" key="1">
    <source>
        <dbReference type="EMBL" id="GBM11895.1"/>
    </source>
</evidence>
<keyword evidence="2" id="KW-1185">Reference proteome</keyword>
<comment type="caution">
    <text evidence="1">The sequence shown here is derived from an EMBL/GenBank/DDBJ whole genome shotgun (WGS) entry which is preliminary data.</text>
</comment>
<accession>A0A4Y2D8I9</accession>
<dbReference type="EMBL" id="BGPR01000306">
    <property type="protein sequence ID" value="GBM11895.1"/>
    <property type="molecule type" value="Genomic_DNA"/>
</dbReference>
<sequence>MDALTTQSECRLIRFLLSMFRSTVFFRSVKFRPKIILIIYHATNVGFANLSANFAPSTSFGNFSSSFNPSTVTWNFRFTGTGGFYFYCTFYDDSSRLLPVVLAEKPLFWNYLVPD</sequence>
<gene>
    <name evidence="1" type="ORF">AVEN_209601_1</name>
</gene>
<evidence type="ECO:0000313" key="2">
    <source>
        <dbReference type="Proteomes" id="UP000499080"/>
    </source>
</evidence>
<name>A0A4Y2D8I9_ARAVE</name>
<dbReference type="AlphaFoldDB" id="A0A4Y2D8I9"/>
<reference evidence="1 2" key="1">
    <citation type="journal article" date="2019" name="Sci. Rep.">
        <title>Orb-weaving spider Araneus ventricosus genome elucidates the spidroin gene catalogue.</title>
        <authorList>
            <person name="Kono N."/>
            <person name="Nakamura H."/>
            <person name="Ohtoshi R."/>
            <person name="Moran D.A.P."/>
            <person name="Shinohara A."/>
            <person name="Yoshida Y."/>
            <person name="Fujiwara M."/>
            <person name="Mori M."/>
            <person name="Tomita M."/>
            <person name="Arakawa K."/>
        </authorList>
    </citation>
    <scope>NUCLEOTIDE SEQUENCE [LARGE SCALE GENOMIC DNA]</scope>
</reference>
<dbReference type="Proteomes" id="UP000499080">
    <property type="component" value="Unassembled WGS sequence"/>
</dbReference>
<proteinExistence type="predicted"/>